<dbReference type="Proteomes" id="UP000199820">
    <property type="component" value="Unassembled WGS sequence"/>
</dbReference>
<dbReference type="OrthoDB" id="9801697at2"/>
<keyword evidence="2" id="KW-1185">Reference proteome</keyword>
<dbReference type="CDD" id="cd04647">
    <property type="entry name" value="LbH_MAT_like"/>
    <property type="match status" value="1"/>
</dbReference>
<organism evidence="1 2">
    <name type="scientific">[Clostridium] aminophilum</name>
    <dbReference type="NCBI Taxonomy" id="1526"/>
    <lineage>
        <taxon>Bacteria</taxon>
        <taxon>Bacillati</taxon>
        <taxon>Bacillota</taxon>
        <taxon>Clostridia</taxon>
        <taxon>Lachnospirales</taxon>
        <taxon>Lachnospiraceae</taxon>
    </lineage>
</organism>
<reference evidence="1 2" key="1">
    <citation type="submission" date="2016-10" db="EMBL/GenBank/DDBJ databases">
        <authorList>
            <person name="de Groot N.N."/>
        </authorList>
    </citation>
    <scope>NUCLEOTIDE SEQUENCE [LARGE SCALE GENOMIC DNA]</scope>
    <source>
        <strain evidence="1 2">KH1P1</strain>
    </source>
</reference>
<gene>
    <name evidence="1" type="ORF">SAMN04487771_100665</name>
</gene>
<dbReference type="RefSeq" id="WP_074648822.1">
    <property type="nucleotide sequence ID" value="NZ_FOIL01000006.1"/>
</dbReference>
<sequence>MKPLKFTYEKMKGKPAPYYYDYSMATIIAKPIRKWLTNTIASNCPFNCVRIFLYRLCGFKFGKHVFIGMHCYLDDMRYDLLSIGDHVKISYGVYFACHGRNQDYNPIWIKDRAYIGMRANIISKNADSSKRGVCIEEDAVVGACALVNRDVPKGATAVGVPCRIIEPKSRTIPTAASG</sequence>
<evidence type="ECO:0000313" key="1">
    <source>
        <dbReference type="EMBL" id="SET15891.1"/>
    </source>
</evidence>
<dbReference type="EMBL" id="FOIL01000006">
    <property type="protein sequence ID" value="SET15891.1"/>
    <property type="molecule type" value="Genomic_DNA"/>
</dbReference>
<dbReference type="InterPro" id="IPR011004">
    <property type="entry name" value="Trimer_LpxA-like_sf"/>
</dbReference>
<proteinExistence type="predicted"/>
<dbReference type="Gene3D" id="2.160.10.10">
    <property type="entry name" value="Hexapeptide repeat proteins"/>
    <property type="match status" value="1"/>
</dbReference>
<name>A0A1I0C936_9FIRM</name>
<evidence type="ECO:0008006" key="3">
    <source>
        <dbReference type="Google" id="ProtNLM"/>
    </source>
</evidence>
<accession>A0A1I0C936</accession>
<dbReference type="InterPro" id="IPR050179">
    <property type="entry name" value="Trans_hexapeptide_repeat"/>
</dbReference>
<dbReference type="SUPFAM" id="SSF51161">
    <property type="entry name" value="Trimeric LpxA-like enzymes"/>
    <property type="match status" value="1"/>
</dbReference>
<evidence type="ECO:0000313" key="2">
    <source>
        <dbReference type="Proteomes" id="UP000199820"/>
    </source>
</evidence>
<dbReference type="AlphaFoldDB" id="A0A1I0C936"/>
<protein>
    <recommendedName>
        <fullName evidence="3">Acyltransferase</fullName>
    </recommendedName>
</protein>
<dbReference type="PANTHER" id="PTHR43300">
    <property type="entry name" value="ACETYLTRANSFERASE"/>
    <property type="match status" value="1"/>
</dbReference>